<evidence type="ECO:0000313" key="6">
    <source>
        <dbReference type="Proteomes" id="UP001329825"/>
    </source>
</evidence>
<feature type="region of interest" description="Disordered" evidence="3">
    <location>
        <begin position="1"/>
        <end position="71"/>
    </location>
</feature>
<organism evidence="5 6">
    <name type="scientific">Kwoniella shivajii</name>
    <dbReference type="NCBI Taxonomy" id="564305"/>
    <lineage>
        <taxon>Eukaryota</taxon>
        <taxon>Fungi</taxon>
        <taxon>Dikarya</taxon>
        <taxon>Basidiomycota</taxon>
        <taxon>Agaricomycotina</taxon>
        <taxon>Tremellomycetes</taxon>
        <taxon>Tremellales</taxon>
        <taxon>Cryptococcaceae</taxon>
        <taxon>Kwoniella</taxon>
    </lineage>
</organism>
<accession>A0ABZ1CYG2</accession>
<sequence length="358" mass="40036">MSPTNSPSSSRKNPNLHIDLTSSSTDPSPNRSYLSSPVSQFRARSPSRSGDNIPSSADFGPPSPSNPYSYQYLRPSAASDIVGKRRWIRRIMKRNFVPTPLGYAVLLLLVIALLYIINPISEDTSLPSHGTPPNGYHEVSSEDHVGGIEVDEELEIDNPALPSLPTIFSDLVPSLTLPSELLTPHLYPLAKRISNFLHRPVLSHDEAKERNYKGCPREISDKLVNPDQYNGDSQFWMEDVTEEEIVRRRIDVLRWLKDRIDRGEEILGKEGKTGVGRGIVLTGGNQDTTLRTITALKHLRRLKVDLPIEVFHYSDELTDQGQRSEIEALGATLREARGLDKVDGVWKSAYQSLPRVVN</sequence>
<evidence type="ECO:0000313" key="5">
    <source>
        <dbReference type="EMBL" id="WRT66798.1"/>
    </source>
</evidence>
<comment type="similarity">
    <text evidence="1">Belongs to the MNN1/MNT family.</text>
</comment>
<reference evidence="5 6" key="1">
    <citation type="submission" date="2024-01" db="EMBL/GenBank/DDBJ databases">
        <title>Comparative genomics of Cryptococcus and Kwoniella reveals pathogenesis evolution and contrasting modes of karyotype evolution via chromosome fusion or intercentromeric recombination.</title>
        <authorList>
            <person name="Coelho M.A."/>
            <person name="David-Palma M."/>
            <person name="Shea T."/>
            <person name="Bowers K."/>
            <person name="McGinley-Smith S."/>
            <person name="Mohammad A.W."/>
            <person name="Gnirke A."/>
            <person name="Yurkov A.M."/>
            <person name="Nowrousian M."/>
            <person name="Sun S."/>
            <person name="Cuomo C.A."/>
            <person name="Heitman J."/>
        </authorList>
    </citation>
    <scope>NUCLEOTIDE SEQUENCE [LARGE SCALE GENOMIC DNA]</scope>
    <source>
        <strain evidence="5">CBS 11374</strain>
    </source>
</reference>
<gene>
    <name evidence="5" type="ORF">IL334_003761</name>
</gene>
<feature type="compositionally biased region" description="Polar residues" evidence="3">
    <location>
        <begin position="1"/>
        <end position="13"/>
    </location>
</feature>
<evidence type="ECO:0000256" key="3">
    <source>
        <dbReference type="SAM" id="MobiDB-lite"/>
    </source>
</evidence>
<evidence type="ECO:0000256" key="4">
    <source>
        <dbReference type="SAM" id="Phobius"/>
    </source>
</evidence>
<evidence type="ECO:0000256" key="1">
    <source>
        <dbReference type="ARBA" id="ARBA00009105"/>
    </source>
</evidence>
<protein>
    <submittedName>
        <fullName evidence="5">Uncharacterized protein</fullName>
    </submittedName>
</protein>
<keyword evidence="4" id="KW-0812">Transmembrane</keyword>
<dbReference type="EMBL" id="CP141885">
    <property type="protein sequence ID" value="WRT66798.1"/>
    <property type="molecule type" value="Genomic_DNA"/>
</dbReference>
<dbReference type="Pfam" id="PF11051">
    <property type="entry name" value="Mannosyl_trans3"/>
    <property type="match status" value="1"/>
</dbReference>
<dbReference type="InterPro" id="IPR022751">
    <property type="entry name" value="Alpha_mannosyltransferase"/>
</dbReference>
<feature type="compositionally biased region" description="Polar residues" evidence="3">
    <location>
        <begin position="20"/>
        <end position="39"/>
    </location>
</feature>
<dbReference type="GeneID" id="87955892"/>
<keyword evidence="2" id="KW-0808">Transferase</keyword>
<dbReference type="RefSeq" id="XP_062791538.1">
    <property type="nucleotide sequence ID" value="XM_062935487.1"/>
</dbReference>
<dbReference type="Proteomes" id="UP001329825">
    <property type="component" value="Chromosome 5"/>
</dbReference>
<keyword evidence="4" id="KW-1133">Transmembrane helix</keyword>
<proteinExistence type="inferred from homology"/>
<evidence type="ECO:0000256" key="2">
    <source>
        <dbReference type="ARBA" id="ARBA00022679"/>
    </source>
</evidence>
<keyword evidence="4" id="KW-0472">Membrane</keyword>
<feature type="compositionally biased region" description="Polar residues" evidence="3">
    <location>
        <begin position="46"/>
        <end position="55"/>
    </location>
</feature>
<name>A0ABZ1CYG2_9TREE</name>
<feature type="transmembrane region" description="Helical" evidence="4">
    <location>
        <begin position="95"/>
        <end position="117"/>
    </location>
</feature>
<keyword evidence="6" id="KW-1185">Reference proteome</keyword>